<proteinExistence type="predicted"/>
<protein>
    <submittedName>
        <fullName evidence="1">Uncharacterized protein</fullName>
    </submittedName>
</protein>
<keyword evidence="2" id="KW-1185">Reference proteome</keyword>
<accession>A0AAW0FRP1</accession>
<name>A0AAW0FRP1_9APHY</name>
<dbReference type="AlphaFoldDB" id="A0AAW0FRP1"/>
<sequence length="458" mass="52232">MAQIAGPSDSSIFPNELVDMFIDCMSGDVESLKTCSLVHSSWLPRARSHLFTRLVIRPRKRHGVWQIAHVPMKMKNDLSSTTRDLVKYIKVDCLSRHSPNTIQLNANIMWSIFWAFPNAAQLEVHVYELGPGNTYARLNPELSQRRVMDCVELHSLHRFDENAYIYEFLSLFSEIKYLHIDDVSASFKGYPSKDEKKGDIPHFPKIHNLVTEDLVSDDFIYDLFRDRQPSRLASLQSLQFRLFIEPTTLDLSTLLDEVGEWLPKLELGIYDPLSAFLHHLDSHGVEDDGLLQGFGDDFWRNQVDWDLCPALEDLTIYADICCGSHVESRMPVVALPMLVAILEHFPESTNACVSTKTPLRLTLELRAVSEDCSYNLVEYCKYAPFKDLEAHLRKLHTHPDIQLGHVTIKLCGHLHLFEEKDVETASALLAKGIKGMGLDFVDDLIVAPTKIRMWGPLC</sequence>
<reference evidence="1 2" key="1">
    <citation type="submission" date="2022-09" db="EMBL/GenBank/DDBJ databases">
        <authorList>
            <person name="Palmer J.M."/>
        </authorList>
    </citation>
    <scope>NUCLEOTIDE SEQUENCE [LARGE SCALE GENOMIC DNA]</scope>
    <source>
        <strain evidence="1 2">DSM 7382</strain>
    </source>
</reference>
<evidence type="ECO:0000313" key="1">
    <source>
        <dbReference type="EMBL" id="KAK7681947.1"/>
    </source>
</evidence>
<organism evidence="1 2">
    <name type="scientific">Cerrena zonata</name>
    <dbReference type="NCBI Taxonomy" id="2478898"/>
    <lineage>
        <taxon>Eukaryota</taxon>
        <taxon>Fungi</taxon>
        <taxon>Dikarya</taxon>
        <taxon>Basidiomycota</taxon>
        <taxon>Agaricomycotina</taxon>
        <taxon>Agaricomycetes</taxon>
        <taxon>Polyporales</taxon>
        <taxon>Cerrenaceae</taxon>
        <taxon>Cerrena</taxon>
    </lineage>
</organism>
<evidence type="ECO:0000313" key="2">
    <source>
        <dbReference type="Proteomes" id="UP001385951"/>
    </source>
</evidence>
<dbReference type="Proteomes" id="UP001385951">
    <property type="component" value="Unassembled WGS sequence"/>
</dbReference>
<dbReference type="EMBL" id="JASBNA010000038">
    <property type="protein sequence ID" value="KAK7681947.1"/>
    <property type="molecule type" value="Genomic_DNA"/>
</dbReference>
<gene>
    <name evidence="1" type="ORF">QCA50_014909</name>
</gene>
<comment type="caution">
    <text evidence="1">The sequence shown here is derived from an EMBL/GenBank/DDBJ whole genome shotgun (WGS) entry which is preliminary data.</text>
</comment>